<dbReference type="RefSeq" id="WP_090445226.1">
    <property type="nucleotide sequence ID" value="NZ_FOHU01000014.1"/>
</dbReference>
<reference evidence="1 2" key="1">
    <citation type="submission" date="2016-10" db="EMBL/GenBank/DDBJ databases">
        <authorList>
            <person name="de Groot N.N."/>
        </authorList>
    </citation>
    <scope>NUCLEOTIDE SEQUENCE [LARGE SCALE GENOMIC DNA]</scope>
    <source>
        <strain evidence="1 2">DSM 18979</strain>
    </source>
</reference>
<accession>A0A1I0FEH4</accession>
<dbReference type="AlphaFoldDB" id="A0A1I0FEH4"/>
<dbReference type="Pfam" id="PF04860">
    <property type="entry name" value="Phage_portal"/>
    <property type="match status" value="1"/>
</dbReference>
<dbReference type="Proteomes" id="UP000199568">
    <property type="component" value="Unassembled WGS sequence"/>
</dbReference>
<dbReference type="NCBIfam" id="TIGR01537">
    <property type="entry name" value="portal_HK97"/>
    <property type="match status" value="1"/>
</dbReference>
<dbReference type="EMBL" id="FOHU01000014">
    <property type="protein sequence ID" value="SET55755.1"/>
    <property type="molecule type" value="Genomic_DNA"/>
</dbReference>
<evidence type="ECO:0000313" key="2">
    <source>
        <dbReference type="Proteomes" id="UP000199568"/>
    </source>
</evidence>
<dbReference type="OrthoDB" id="395750at2"/>
<gene>
    <name evidence="1" type="ORF">SAMN05660297_02755</name>
</gene>
<evidence type="ECO:0000313" key="1">
    <source>
        <dbReference type="EMBL" id="SET55755.1"/>
    </source>
</evidence>
<protein>
    <submittedName>
        <fullName evidence="1">Phage portal protein, HK97 family</fullName>
    </submittedName>
</protein>
<sequence length="382" mass="43923">MAVWDWFLGLFKDDGTLKLDAYCGELAGEIFYKELAVQACVNLIANAVARSEFLTYEKGKEKKGENYYLFNVEPNQNKSSSKFWRDVIHKLVYHNECLVIQQDEKFYVADSFDPVKFAFKENIYKNIVIEDYKLKDTYKESQVFHFELHDEKIRTVIDGLYASYSKLIIVSSANYKKNNARRGTLEIPTSYPQTDKAQKDLNELLTSKFKRFFEAEGGAVLPLTNNMKYDELESNIGKKSGADGKDIRAFIDDIFDFVAIALQVPPQLLKGNVSDTDKAVNNFLTFCVNPIAELLTDEINRKLYGKKLYLERTYVKLDTSRIKAVDIKDIANALDILTRIGAYSVDDSLRALGMEPLETEWSKAKWMTKNYERIEQRYKGAG</sequence>
<dbReference type="InterPro" id="IPR006427">
    <property type="entry name" value="Portal_HK97"/>
</dbReference>
<dbReference type="InterPro" id="IPR006944">
    <property type="entry name" value="Phage/GTA_portal"/>
</dbReference>
<organism evidence="1 2">
    <name type="scientific">Natronincola peptidivorans</name>
    <dbReference type="NCBI Taxonomy" id="426128"/>
    <lineage>
        <taxon>Bacteria</taxon>
        <taxon>Bacillati</taxon>
        <taxon>Bacillota</taxon>
        <taxon>Clostridia</taxon>
        <taxon>Peptostreptococcales</taxon>
        <taxon>Natronincolaceae</taxon>
        <taxon>Natronincola</taxon>
    </lineage>
</organism>
<keyword evidence="2" id="KW-1185">Reference proteome</keyword>
<name>A0A1I0FEH4_9FIRM</name>
<dbReference type="STRING" id="426128.SAMN05660297_02755"/>
<proteinExistence type="predicted"/>